<dbReference type="SUPFAM" id="SSF56112">
    <property type="entry name" value="Protein kinase-like (PK-like)"/>
    <property type="match status" value="1"/>
</dbReference>
<feature type="region of interest" description="Disordered" evidence="6">
    <location>
        <begin position="281"/>
        <end position="304"/>
    </location>
</feature>
<dbReference type="PRINTS" id="PR00109">
    <property type="entry name" value="TYRKINASE"/>
</dbReference>
<keyword evidence="5" id="KW-0067">ATP-binding</keyword>
<dbReference type="Gene3D" id="1.10.510.10">
    <property type="entry name" value="Transferase(Phosphotransferase) domain 1"/>
    <property type="match status" value="1"/>
</dbReference>
<dbReference type="GO" id="GO:0016020">
    <property type="term" value="C:membrane"/>
    <property type="evidence" value="ECO:0007669"/>
    <property type="project" value="TreeGrafter"/>
</dbReference>
<dbReference type="SMART" id="SM00220">
    <property type="entry name" value="S_TKc"/>
    <property type="match status" value="1"/>
</dbReference>
<dbReference type="GO" id="GO:0005776">
    <property type="term" value="C:autophagosome"/>
    <property type="evidence" value="ECO:0007669"/>
    <property type="project" value="TreeGrafter"/>
</dbReference>
<sequence>MNKEVNILLLRGYSNIELIGQGAISQVFKATKENKIFAVKILTSKTIGGNQNRYWKNEIEIITQLQKNLKASPCPYITQIYDVFQENESAFIVNEYCDQGDLYNFIQKCHQHLNHFSLAIMMKQLIEGIIYLHERKIIHRDLKPENILVAYQDNVYVLKITDFGISSQDELTKSQVGTVNYMAPEIIRSQQYDKSVDIWSFGCIAYEIITNEQLFQAQSQFEVARKIINFQYQSKHFINQDLFEIIEQCLQVDQNKRITSDAILDKLNNIINKYMQIPQQIDEENRSQSIEEYSDDDNNSEGDAFKSQIDNRQQRNQSINQTQQSIKPNNLQSNITSICPEEAIEDLKSSVKSIRLQQKEENILSLLKQINIQDKQLEKGTYYYILYQNELQNTDKQILQIFIFLIYTLIEGGLVNLKEFSSGLNLTQSSEEIELQKLLNFCLVNCIFQENQTQNRFQYLIKDLLRKKVLQQAFQNICKKKSEQILELFKKQDQISYETFKKNLTELIPRSKISQCFYSVINNKTFQICGVFSFTILSFYLIYKYYPKNVNQKFLGFKNNEQLQNNQQSQR</sequence>
<dbReference type="InterPro" id="IPR001245">
    <property type="entry name" value="Ser-Thr/Tyr_kinase_cat_dom"/>
</dbReference>
<dbReference type="GO" id="GO:0005524">
    <property type="term" value="F:ATP binding"/>
    <property type="evidence" value="ECO:0007669"/>
    <property type="project" value="UniProtKB-KW"/>
</dbReference>
<evidence type="ECO:0000256" key="3">
    <source>
        <dbReference type="ARBA" id="ARBA00022741"/>
    </source>
</evidence>
<dbReference type="GO" id="GO:0000045">
    <property type="term" value="P:autophagosome assembly"/>
    <property type="evidence" value="ECO:0007669"/>
    <property type="project" value="TreeGrafter"/>
</dbReference>
<dbReference type="GO" id="GO:0000407">
    <property type="term" value="C:phagophore assembly site"/>
    <property type="evidence" value="ECO:0007669"/>
    <property type="project" value="TreeGrafter"/>
</dbReference>
<dbReference type="OrthoDB" id="541276at2759"/>
<dbReference type="InParanoid" id="I7M1D3"/>
<dbReference type="eggNOG" id="KOG0615">
    <property type="taxonomic scope" value="Eukaryota"/>
</dbReference>
<evidence type="ECO:0000256" key="4">
    <source>
        <dbReference type="ARBA" id="ARBA00022777"/>
    </source>
</evidence>
<dbReference type="AlphaFoldDB" id="I7M1D3"/>
<dbReference type="Proteomes" id="UP000009168">
    <property type="component" value="Unassembled WGS sequence"/>
</dbReference>
<evidence type="ECO:0000256" key="6">
    <source>
        <dbReference type="SAM" id="MobiDB-lite"/>
    </source>
</evidence>
<dbReference type="InterPro" id="IPR011009">
    <property type="entry name" value="Kinase-like_dom_sf"/>
</dbReference>
<keyword evidence="4 8" id="KW-0418">Kinase</keyword>
<dbReference type="EMBL" id="GG662699">
    <property type="protein sequence ID" value="EAR96108.2"/>
    <property type="molecule type" value="Genomic_DNA"/>
</dbReference>
<dbReference type="GO" id="GO:0005829">
    <property type="term" value="C:cytosol"/>
    <property type="evidence" value="ECO:0007669"/>
    <property type="project" value="TreeGrafter"/>
</dbReference>
<dbReference type="GO" id="GO:0004674">
    <property type="term" value="F:protein serine/threonine kinase activity"/>
    <property type="evidence" value="ECO:0007669"/>
    <property type="project" value="InterPro"/>
</dbReference>
<dbReference type="PROSITE" id="PS00108">
    <property type="entry name" value="PROTEIN_KINASE_ST"/>
    <property type="match status" value="1"/>
</dbReference>
<dbReference type="GO" id="GO:0010506">
    <property type="term" value="P:regulation of autophagy"/>
    <property type="evidence" value="ECO:0007669"/>
    <property type="project" value="InterPro"/>
</dbReference>
<dbReference type="PROSITE" id="PS50011">
    <property type="entry name" value="PROTEIN_KINASE_DOM"/>
    <property type="match status" value="1"/>
</dbReference>
<keyword evidence="3" id="KW-0547">Nucleotide-binding</keyword>
<gene>
    <name evidence="8" type="ORF">TTHERM_00128720</name>
</gene>
<protein>
    <submittedName>
        <fullName evidence="8">Serine/Threonine kinase domain protein</fullName>
    </submittedName>
</protein>
<dbReference type="InterPro" id="IPR008271">
    <property type="entry name" value="Ser/Thr_kinase_AS"/>
</dbReference>
<feature type="domain" description="Protein kinase" evidence="7">
    <location>
        <begin position="13"/>
        <end position="275"/>
    </location>
</feature>
<dbReference type="KEGG" id="tet:TTHERM_00128720"/>
<comment type="subunit">
    <text evidence="1">Monomer.</text>
</comment>
<evidence type="ECO:0000256" key="5">
    <source>
        <dbReference type="ARBA" id="ARBA00022840"/>
    </source>
</evidence>
<evidence type="ECO:0000256" key="2">
    <source>
        <dbReference type="ARBA" id="ARBA00022679"/>
    </source>
</evidence>
<keyword evidence="9" id="KW-1185">Reference proteome</keyword>
<accession>I7M1D3</accession>
<evidence type="ECO:0000259" key="7">
    <source>
        <dbReference type="PROSITE" id="PS50011"/>
    </source>
</evidence>
<evidence type="ECO:0000313" key="9">
    <source>
        <dbReference type="Proteomes" id="UP000009168"/>
    </source>
</evidence>
<dbReference type="GeneID" id="7846264"/>
<dbReference type="PANTHER" id="PTHR24348">
    <property type="entry name" value="SERINE/THREONINE-PROTEIN KINASE UNC-51-RELATED"/>
    <property type="match status" value="1"/>
</dbReference>
<evidence type="ECO:0000256" key="1">
    <source>
        <dbReference type="ARBA" id="ARBA00011245"/>
    </source>
</evidence>
<dbReference type="RefSeq" id="XP_001016353.2">
    <property type="nucleotide sequence ID" value="XM_001016353.3"/>
</dbReference>
<keyword evidence="2" id="KW-0808">Transferase</keyword>
<dbReference type="FunFam" id="1.10.510.10:FF:000571">
    <property type="entry name" value="Maternal embryonic leucine zipper kinase"/>
    <property type="match status" value="1"/>
</dbReference>
<reference evidence="9" key="1">
    <citation type="journal article" date="2006" name="PLoS Biol.">
        <title>Macronuclear genome sequence of the ciliate Tetrahymena thermophila, a model eukaryote.</title>
        <authorList>
            <person name="Eisen J.A."/>
            <person name="Coyne R.S."/>
            <person name="Wu M."/>
            <person name="Wu D."/>
            <person name="Thiagarajan M."/>
            <person name="Wortman J.R."/>
            <person name="Badger J.H."/>
            <person name="Ren Q."/>
            <person name="Amedeo P."/>
            <person name="Jones K.M."/>
            <person name="Tallon L.J."/>
            <person name="Delcher A.L."/>
            <person name="Salzberg S.L."/>
            <person name="Silva J.C."/>
            <person name="Haas B.J."/>
            <person name="Majoros W.H."/>
            <person name="Farzad M."/>
            <person name="Carlton J.M."/>
            <person name="Smith R.K. Jr."/>
            <person name="Garg J."/>
            <person name="Pearlman R.E."/>
            <person name="Karrer K.M."/>
            <person name="Sun L."/>
            <person name="Manning G."/>
            <person name="Elde N.C."/>
            <person name="Turkewitz A.P."/>
            <person name="Asai D.J."/>
            <person name="Wilkes D.E."/>
            <person name="Wang Y."/>
            <person name="Cai H."/>
            <person name="Collins K."/>
            <person name="Stewart B.A."/>
            <person name="Lee S.R."/>
            <person name="Wilamowska K."/>
            <person name="Weinberg Z."/>
            <person name="Ruzzo W.L."/>
            <person name="Wloga D."/>
            <person name="Gaertig J."/>
            <person name="Frankel J."/>
            <person name="Tsao C.-C."/>
            <person name="Gorovsky M.A."/>
            <person name="Keeling P.J."/>
            <person name="Waller R.F."/>
            <person name="Patron N.J."/>
            <person name="Cherry J.M."/>
            <person name="Stover N.A."/>
            <person name="Krieger C.J."/>
            <person name="del Toro C."/>
            <person name="Ryder H.F."/>
            <person name="Williamson S.C."/>
            <person name="Barbeau R.A."/>
            <person name="Hamilton E.P."/>
            <person name="Orias E."/>
        </authorList>
    </citation>
    <scope>NUCLEOTIDE SEQUENCE [LARGE SCALE GENOMIC DNA]</scope>
    <source>
        <strain evidence="9">SB210</strain>
    </source>
</reference>
<evidence type="ECO:0000313" key="8">
    <source>
        <dbReference type="EMBL" id="EAR96108.2"/>
    </source>
</evidence>
<dbReference type="Pfam" id="PF00069">
    <property type="entry name" value="Pkinase"/>
    <property type="match status" value="1"/>
</dbReference>
<dbReference type="PANTHER" id="PTHR24348:SF22">
    <property type="entry name" value="NON-SPECIFIC SERINE_THREONINE PROTEIN KINASE"/>
    <property type="match status" value="1"/>
</dbReference>
<dbReference type="STRING" id="312017.I7M1D3"/>
<name>I7M1D3_TETTS</name>
<dbReference type="InterPro" id="IPR000719">
    <property type="entry name" value="Prot_kinase_dom"/>
</dbReference>
<proteinExistence type="predicted"/>
<dbReference type="InterPro" id="IPR045269">
    <property type="entry name" value="Atg1-like"/>
</dbReference>
<organism evidence="8 9">
    <name type="scientific">Tetrahymena thermophila (strain SB210)</name>
    <dbReference type="NCBI Taxonomy" id="312017"/>
    <lineage>
        <taxon>Eukaryota</taxon>
        <taxon>Sar</taxon>
        <taxon>Alveolata</taxon>
        <taxon>Ciliophora</taxon>
        <taxon>Intramacronucleata</taxon>
        <taxon>Oligohymenophorea</taxon>
        <taxon>Hymenostomatida</taxon>
        <taxon>Tetrahymenina</taxon>
        <taxon>Tetrahymenidae</taxon>
        <taxon>Tetrahymena</taxon>
    </lineage>
</organism>